<evidence type="ECO:0000313" key="2">
    <source>
        <dbReference type="Proteomes" id="UP000244956"/>
    </source>
</evidence>
<dbReference type="Pfam" id="PF25593">
    <property type="entry name" value="GldD_lipo"/>
    <property type="match status" value="1"/>
</dbReference>
<dbReference type="NCBIfam" id="TIGR03512">
    <property type="entry name" value="GldD_lipo"/>
    <property type="match status" value="1"/>
</dbReference>
<dbReference type="PROSITE" id="PS51257">
    <property type="entry name" value="PROKAR_LIPOPROTEIN"/>
    <property type="match status" value="1"/>
</dbReference>
<reference evidence="1 2" key="1">
    <citation type="submission" date="2018-05" db="EMBL/GenBank/DDBJ databases">
        <title>Marinilabilia rubrum sp. nov., isolated from saltern sediment.</title>
        <authorList>
            <person name="Zhang R."/>
        </authorList>
    </citation>
    <scope>NUCLEOTIDE SEQUENCE [LARGE SCALE GENOMIC DNA]</scope>
    <source>
        <strain evidence="1 2">WTE16</strain>
    </source>
</reference>
<keyword evidence="1" id="KW-0449">Lipoprotein</keyword>
<gene>
    <name evidence="1" type="primary">gldD</name>
    <name evidence="1" type="ORF">DDZ16_01960</name>
</gene>
<dbReference type="InterPro" id="IPR019850">
    <property type="entry name" value="GldD-like"/>
</dbReference>
<organism evidence="1 2">
    <name type="scientific">Marinilabilia rubra</name>
    <dbReference type="NCBI Taxonomy" id="2162893"/>
    <lineage>
        <taxon>Bacteria</taxon>
        <taxon>Pseudomonadati</taxon>
        <taxon>Bacteroidota</taxon>
        <taxon>Bacteroidia</taxon>
        <taxon>Marinilabiliales</taxon>
        <taxon>Marinilabiliaceae</taxon>
        <taxon>Marinilabilia</taxon>
    </lineage>
</organism>
<comment type="caution">
    <text evidence="1">The sequence shown here is derived from an EMBL/GenBank/DDBJ whole genome shotgun (WGS) entry which is preliminary data.</text>
</comment>
<keyword evidence="2" id="KW-1185">Reference proteome</keyword>
<dbReference type="RefSeq" id="WP_109262727.1">
    <property type="nucleotide sequence ID" value="NZ_QEWP01000001.1"/>
</dbReference>
<dbReference type="OrthoDB" id="679501at2"/>
<sequence length="195" mass="22548">MIKAKHIFSFIFTGGILFLSSCGSNYAPKPRGYFRITLPDKEYSKLDTTLPYSFEYPVYSEVVPDHGPKDEPYWANLNFPRFGAKVHMSYKSVENNLYQLLEDNRELAFKHTVKADAIREKMFEAPEKNVYGILYEIKGNTASPLQFFVTDSVEHFLRGSLYFNSVPNKDSIAPVLEFVEKDIVHLIETLNWKDL</sequence>
<dbReference type="AlphaFoldDB" id="A0A2U2BE11"/>
<accession>A0A2U2BE11</accession>
<evidence type="ECO:0000313" key="1">
    <source>
        <dbReference type="EMBL" id="PWE01273.1"/>
    </source>
</evidence>
<protein>
    <submittedName>
        <fullName evidence="1">Gliding motility lipoprotein GldD</fullName>
    </submittedName>
</protein>
<dbReference type="EMBL" id="QEWP01000001">
    <property type="protein sequence ID" value="PWE01273.1"/>
    <property type="molecule type" value="Genomic_DNA"/>
</dbReference>
<dbReference type="Proteomes" id="UP000244956">
    <property type="component" value="Unassembled WGS sequence"/>
</dbReference>
<proteinExistence type="predicted"/>
<name>A0A2U2BE11_9BACT</name>